<comment type="caution">
    <text evidence="2">The sequence shown here is derived from an EMBL/GenBank/DDBJ whole genome shotgun (WGS) entry which is preliminary data.</text>
</comment>
<keyword evidence="3" id="KW-1185">Reference proteome</keyword>
<dbReference type="AlphaFoldDB" id="A0A9P6E015"/>
<accession>A0A9P6E015</accession>
<evidence type="ECO:0000256" key="1">
    <source>
        <dbReference type="SAM" id="MobiDB-lite"/>
    </source>
</evidence>
<protein>
    <submittedName>
        <fullName evidence="2">Uncharacterized protein</fullName>
    </submittedName>
</protein>
<proteinExistence type="predicted"/>
<name>A0A9P6E015_9AGAM</name>
<evidence type="ECO:0000313" key="3">
    <source>
        <dbReference type="Proteomes" id="UP000886523"/>
    </source>
</evidence>
<dbReference type="Proteomes" id="UP000886523">
    <property type="component" value="Unassembled WGS sequence"/>
</dbReference>
<reference evidence="2" key="1">
    <citation type="journal article" date="2020" name="Nat. Commun.">
        <title>Large-scale genome sequencing of mycorrhizal fungi provides insights into the early evolution of symbiotic traits.</title>
        <authorList>
            <person name="Miyauchi S."/>
            <person name="Kiss E."/>
            <person name="Kuo A."/>
            <person name="Drula E."/>
            <person name="Kohler A."/>
            <person name="Sanchez-Garcia M."/>
            <person name="Morin E."/>
            <person name="Andreopoulos B."/>
            <person name="Barry K.W."/>
            <person name="Bonito G."/>
            <person name="Buee M."/>
            <person name="Carver A."/>
            <person name="Chen C."/>
            <person name="Cichocki N."/>
            <person name="Clum A."/>
            <person name="Culley D."/>
            <person name="Crous P.W."/>
            <person name="Fauchery L."/>
            <person name="Girlanda M."/>
            <person name="Hayes R.D."/>
            <person name="Keri Z."/>
            <person name="LaButti K."/>
            <person name="Lipzen A."/>
            <person name="Lombard V."/>
            <person name="Magnuson J."/>
            <person name="Maillard F."/>
            <person name="Murat C."/>
            <person name="Nolan M."/>
            <person name="Ohm R.A."/>
            <person name="Pangilinan J."/>
            <person name="Pereira M.F."/>
            <person name="Perotto S."/>
            <person name="Peter M."/>
            <person name="Pfister S."/>
            <person name="Riley R."/>
            <person name="Sitrit Y."/>
            <person name="Stielow J.B."/>
            <person name="Szollosi G."/>
            <person name="Zifcakova L."/>
            <person name="Stursova M."/>
            <person name="Spatafora J.W."/>
            <person name="Tedersoo L."/>
            <person name="Vaario L.M."/>
            <person name="Yamada A."/>
            <person name="Yan M."/>
            <person name="Wang P."/>
            <person name="Xu J."/>
            <person name="Bruns T."/>
            <person name="Baldrian P."/>
            <person name="Vilgalys R."/>
            <person name="Dunand C."/>
            <person name="Henrissat B."/>
            <person name="Grigoriev I.V."/>
            <person name="Hibbett D."/>
            <person name="Nagy L.G."/>
            <person name="Martin F.M."/>
        </authorList>
    </citation>
    <scope>NUCLEOTIDE SEQUENCE</scope>
    <source>
        <strain evidence="2">UP504</strain>
    </source>
</reference>
<gene>
    <name evidence="2" type="ORF">BS47DRAFT_924452</name>
</gene>
<feature type="region of interest" description="Disordered" evidence="1">
    <location>
        <begin position="68"/>
        <end position="104"/>
    </location>
</feature>
<dbReference type="EMBL" id="MU128914">
    <property type="protein sequence ID" value="KAF9520087.1"/>
    <property type="molecule type" value="Genomic_DNA"/>
</dbReference>
<evidence type="ECO:0000313" key="2">
    <source>
        <dbReference type="EMBL" id="KAF9520087.1"/>
    </source>
</evidence>
<sequence>MIYIQSLLPQGFHDAFLSMADQLKPPRLFDQNFQGTHKPTPLQFCGPVISHSHHLKSSGILLTKHNDDEHGSLFRSPRVGRQVIPPLRGRPSNEQPRANEETAEVEIHRMKFKAAKTRRIWSMEVTQRPRHSAQPVY</sequence>
<organism evidence="2 3">
    <name type="scientific">Hydnum rufescens UP504</name>
    <dbReference type="NCBI Taxonomy" id="1448309"/>
    <lineage>
        <taxon>Eukaryota</taxon>
        <taxon>Fungi</taxon>
        <taxon>Dikarya</taxon>
        <taxon>Basidiomycota</taxon>
        <taxon>Agaricomycotina</taxon>
        <taxon>Agaricomycetes</taxon>
        <taxon>Cantharellales</taxon>
        <taxon>Hydnaceae</taxon>
        <taxon>Hydnum</taxon>
    </lineage>
</organism>